<dbReference type="Proteomes" id="UP001213681">
    <property type="component" value="Unassembled WGS sequence"/>
</dbReference>
<keyword evidence="3" id="KW-1185">Reference proteome</keyword>
<name>A0AAD6CFE4_9EURO</name>
<dbReference type="AlphaFoldDB" id="A0AAD6CFE4"/>
<comment type="caution">
    <text evidence="2">The sequence shown here is derived from an EMBL/GenBank/DDBJ whole genome shotgun (WGS) entry which is preliminary data.</text>
</comment>
<protein>
    <submittedName>
        <fullName evidence="2">Uncharacterized protein</fullName>
    </submittedName>
</protein>
<reference evidence="2" key="1">
    <citation type="submission" date="2022-12" db="EMBL/GenBank/DDBJ databases">
        <authorList>
            <person name="Petersen C."/>
        </authorList>
    </citation>
    <scope>NUCLEOTIDE SEQUENCE</scope>
    <source>
        <strain evidence="2">IBT 16125</strain>
    </source>
</reference>
<sequence>MDQVSFAEMERILKKTKLFYNETELSSSDLDGNETDYTDSDTQSESVPSETSEDRNFVVSDTDQLSYLSDSSSRSYDSESMVFKNLDQEISVSSGGLKIPIKTIAQRVVSYEGRQVTQNLVLWYSWEATK</sequence>
<dbReference type="GeneID" id="81596190"/>
<evidence type="ECO:0000256" key="1">
    <source>
        <dbReference type="SAM" id="MobiDB-lite"/>
    </source>
</evidence>
<evidence type="ECO:0000313" key="2">
    <source>
        <dbReference type="EMBL" id="KAJ5461012.1"/>
    </source>
</evidence>
<dbReference type="EMBL" id="JAPVEA010000002">
    <property type="protein sequence ID" value="KAJ5461012.1"/>
    <property type="molecule type" value="Genomic_DNA"/>
</dbReference>
<dbReference type="RefSeq" id="XP_056770054.1">
    <property type="nucleotide sequence ID" value="XM_056905947.1"/>
</dbReference>
<accession>A0AAD6CFE4</accession>
<organism evidence="2 3">
    <name type="scientific">Penicillium daleae</name>
    <dbReference type="NCBI Taxonomy" id="63821"/>
    <lineage>
        <taxon>Eukaryota</taxon>
        <taxon>Fungi</taxon>
        <taxon>Dikarya</taxon>
        <taxon>Ascomycota</taxon>
        <taxon>Pezizomycotina</taxon>
        <taxon>Eurotiomycetes</taxon>
        <taxon>Eurotiomycetidae</taxon>
        <taxon>Eurotiales</taxon>
        <taxon>Aspergillaceae</taxon>
        <taxon>Penicillium</taxon>
    </lineage>
</organism>
<evidence type="ECO:0000313" key="3">
    <source>
        <dbReference type="Proteomes" id="UP001213681"/>
    </source>
</evidence>
<feature type="compositionally biased region" description="Polar residues" evidence="1">
    <location>
        <begin position="40"/>
        <end position="50"/>
    </location>
</feature>
<feature type="region of interest" description="Disordered" evidence="1">
    <location>
        <begin position="25"/>
        <end position="55"/>
    </location>
</feature>
<reference evidence="2" key="2">
    <citation type="journal article" date="2023" name="IMA Fungus">
        <title>Comparative genomic study of the Penicillium genus elucidates a diverse pangenome and 15 lateral gene transfer events.</title>
        <authorList>
            <person name="Petersen C."/>
            <person name="Sorensen T."/>
            <person name="Nielsen M.R."/>
            <person name="Sondergaard T.E."/>
            <person name="Sorensen J.L."/>
            <person name="Fitzpatrick D.A."/>
            <person name="Frisvad J.C."/>
            <person name="Nielsen K.L."/>
        </authorList>
    </citation>
    <scope>NUCLEOTIDE SEQUENCE</scope>
    <source>
        <strain evidence="2">IBT 16125</strain>
    </source>
</reference>
<proteinExistence type="predicted"/>
<gene>
    <name evidence="2" type="ORF">N7458_002564</name>
</gene>